<evidence type="ECO:0000313" key="2">
    <source>
        <dbReference type="Proteomes" id="UP001291623"/>
    </source>
</evidence>
<dbReference type="Proteomes" id="UP001291623">
    <property type="component" value="Unassembled WGS sequence"/>
</dbReference>
<accession>A0AAE1VA37</accession>
<organism evidence="1 2">
    <name type="scientific">Anisodus tanguticus</name>
    <dbReference type="NCBI Taxonomy" id="243964"/>
    <lineage>
        <taxon>Eukaryota</taxon>
        <taxon>Viridiplantae</taxon>
        <taxon>Streptophyta</taxon>
        <taxon>Embryophyta</taxon>
        <taxon>Tracheophyta</taxon>
        <taxon>Spermatophyta</taxon>
        <taxon>Magnoliopsida</taxon>
        <taxon>eudicotyledons</taxon>
        <taxon>Gunneridae</taxon>
        <taxon>Pentapetalae</taxon>
        <taxon>asterids</taxon>
        <taxon>lamiids</taxon>
        <taxon>Solanales</taxon>
        <taxon>Solanaceae</taxon>
        <taxon>Solanoideae</taxon>
        <taxon>Hyoscyameae</taxon>
        <taxon>Anisodus</taxon>
    </lineage>
</organism>
<keyword evidence="2" id="KW-1185">Reference proteome</keyword>
<gene>
    <name evidence="1" type="ORF">RND71_025112</name>
</gene>
<reference evidence="1" key="1">
    <citation type="submission" date="2023-12" db="EMBL/GenBank/DDBJ databases">
        <title>Genome assembly of Anisodus tanguticus.</title>
        <authorList>
            <person name="Wang Y.-J."/>
        </authorList>
    </citation>
    <scope>NUCLEOTIDE SEQUENCE</scope>
    <source>
        <strain evidence="1">KB-2021</strain>
        <tissue evidence="1">Leaf</tissue>
    </source>
</reference>
<proteinExistence type="predicted"/>
<name>A0AAE1VA37_9SOLA</name>
<protein>
    <submittedName>
        <fullName evidence="1">Uncharacterized protein</fullName>
    </submittedName>
</protein>
<comment type="caution">
    <text evidence="1">The sequence shown here is derived from an EMBL/GenBank/DDBJ whole genome shotgun (WGS) entry which is preliminary data.</text>
</comment>
<sequence length="73" mass="8362">MKQNGVSVVYSQLYPFEGLWNYTSGIIHHVKMDEYRLISNMVMMGHDPGSCYLRVAMADNFNGTTWWGRGAND</sequence>
<dbReference type="AlphaFoldDB" id="A0AAE1VA37"/>
<evidence type="ECO:0000313" key="1">
    <source>
        <dbReference type="EMBL" id="KAK4356141.1"/>
    </source>
</evidence>
<dbReference type="EMBL" id="JAVYJV010000013">
    <property type="protein sequence ID" value="KAK4356141.1"/>
    <property type="molecule type" value="Genomic_DNA"/>
</dbReference>